<organism evidence="1 2">
    <name type="scientific">Hibiscus sabdariffa</name>
    <name type="common">roselle</name>
    <dbReference type="NCBI Taxonomy" id="183260"/>
    <lineage>
        <taxon>Eukaryota</taxon>
        <taxon>Viridiplantae</taxon>
        <taxon>Streptophyta</taxon>
        <taxon>Embryophyta</taxon>
        <taxon>Tracheophyta</taxon>
        <taxon>Spermatophyta</taxon>
        <taxon>Magnoliopsida</taxon>
        <taxon>eudicotyledons</taxon>
        <taxon>Gunneridae</taxon>
        <taxon>Pentapetalae</taxon>
        <taxon>rosids</taxon>
        <taxon>malvids</taxon>
        <taxon>Malvales</taxon>
        <taxon>Malvaceae</taxon>
        <taxon>Malvoideae</taxon>
        <taxon>Hibiscus</taxon>
    </lineage>
</organism>
<accession>A0ABR2FI39</accession>
<comment type="caution">
    <text evidence="1">The sequence shown here is derived from an EMBL/GenBank/DDBJ whole genome shotgun (WGS) entry which is preliminary data.</text>
</comment>
<evidence type="ECO:0000313" key="1">
    <source>
        <dbReference type="EMBL" id="KAK8580404.1"/>
    </source>
</evidence>
<sequence>MVLENGSERSWITFPPSETEAGSLFFPFEMEAILSNPTGGPSVRDTLVWAGSKDGQYTVKSSYYFLATSKTHENSHSSGFALSQRNKL</sequence>
<reference evidence="1 2" key="1">
    <citation type="journal article" date="2024" name="G3 (Bethesda)">
        <title>Genome assembly of Hibiscus sabdariffa L. provides insights into metabolisms of medicinal natural products.</title>
        <authorList>
            <person name="Kim T."/>
        </authorList>
    </citation>
    <scope>NUCLEOTIDE SEQUENCE [LARGE SCALE GENOMIC DNA]</scope>
    <source>
        <strain evidence="1">TK-2024</strain>
        <tissue evidence="1">Old leaves</tissue>
    </source>
</reference>
<evidence type="ECO:0000313" key="2">
    <source>
        <dbReference type="Proteomes" id="UP001472677"/>
    </source>
</evidence>
<protein>
    <submittedName>
        <fullName evidence="1">Uncharacterized protein</fullName>
    </submittedName>
</protein>
<proteinExistence type="predicted"/>
<keyword evidence="2" id="KW-1185">Reference proteome</keyword>
<gene>
    <name evidence="1" type="ORF">V6N12_070681</name>
</gene>
<dbReference type="EMBL" id="JBBPBM010000006">
    <property type="protein sequence ID" value="KAK8580404.1"/>
    <property type="molecule type" value="Genomic_DNA"/>
</dbReference>
<name>A0ABR2FI39_9ROSI</name>
<dbReference type="Proteomes" id="UP001472677">
    <property type="component" value="Unassembled WGS sequence"/>
</dbReference>